<gene>
    <name evidence="1" type="ORF">GCM10010126_61730</name>
</gene>
<protein>
    <submittedName>
        <fullName evidence="1">Uncharacterized protein</fullName>
    </submittedName>
</protein>
<comment type="caution">
    <text evidence="1">The sequence shown here is derived from an EMBL/GenBank/DDBJ whole genome shotgun (WGS) entry which is preliminary data.</text>
</comment>
<reference evidence="1" key="2">
    <citation type="submission" date="2022-09" db="EMBL/GenBank/DDBJ databases">
        <authorList>
            <person name="Sun Q."/>
            <person name="Ohkuma M."/>
        </authorList>
    </citation>
    <scope>NUCLEOTIDE SEQUENCE</scope>
    <source>
        <strain evidence="1">JCM 3093</strain>
    </source>
</reference>
<sequence>MPRTPSDPPGDICSADEHLVTVMWEFACPDAEVGICEEPDCDPEEGYWFAACGLGDFIIEAPQEHYGALWAFAAQHEQDPQIGQGLDRLPDAATQ</sequence>
<proteinExistence type="predicted"/>
<name>A0AA37F7L6_9ACTN</name>
<dbReference type="Proteomes" id="UP000627984">
    <property type="component" value="Unassembled WGS sequence"/>
</dbReference>
<dbReference type="EMBL" id="BMQD01000029">
    <property type="protein sequence ID" value="GGK94010.1"/>
    <property type="molecule type" value="Genomic_DNA"/>
</dbReference>
<organism evidence="1 2">
    <name type="scientific">Planomonospora parontospora</name>
    <dbReference type="NCBI Taxonomy" id="58119"/>
    <lineage>
        <taxon>Bacteria</taxon>
        <taxon>Bacillati</taxon>
        <taxon>Actinomycetota</taxon>
        <taxon>Actinomycetes</taxon>
        <taxon>Streptosporangiales</taxon>
        <taxon>Streptosporangiaceae</taxon>
        <taxon>Planomonospora</taxon>
    </lineage>
</organism>
<dbReference type="RefSeq" id="WP_191897936.1">
    <property type="nucleotide sequence ID" value="NZ_BMQD01000029.1"/>
</dbReference>
<evidence type="ECO:0000313" key="1">
    <source>
        <dbReference type="EMBL" id="GGK94010.1"/>
    </source>
</evidence>
<accession>A0AA37F7L6</accession>
<dbReference type="AlphaFoldDB" id="A0AA37F7L6"/>
<reference evidence="1" key="1">
    <citation type="journal article" date="2014" name="Int. J. Syst. Evol. Microbiol.">
        <title>Complete genome sequence of Corynebacterium casei LMG S-19264T (=DSM 44701T), isolated from a smear-ripened cheese.</title>
        <authorList>
            <consortium name="US DOE Joint Genome Institute (JGI-PGF)"/>
            <person name="Walter F."/>
            <person name="Albersmeier A."/>
            <person name="Kalinowski J."/>
            <person name="Ruckert C."/>
        </authorList>
    </citation>
    <scope>NUCLEOTIDE SEQUENCE</scope>
    <source>
        <strain evidence="1">JCM 3093</strain>
    </source>
</reference>
<evidence type="ECO:0000313" key="2">
    <source>
        <dbReference type="Proteomes" id="UP000627984"/>
    </source>
</evidence>